<accession>A0ABQ1VUD4</accession>
<evidence type="ECO:0000313" key="10">
    <source>
        <dbReference type="EMBL" id="GGF99515.1"/>
    </source>
</evidence>
<dbReference type="InterPro" id="IPR017583">
    <property type="entry name" value="Tagatose/fructose_Pkinase"/>
</dbReference>
<keyword evidence="11" id="KW-1185">Reference proteome</keyword>
<dbReference type="InterPro" id="IPR011611">
    <property type="entry name" value="PfkB_dom"/>
</dbReference>
<evidence type="ECO:0000313" key="11">
    <source>
        <dbReference type="Proteomes" id="UP000608420"/>
    </source>
</evidence>
<proteinExistence type="inferred from homology"/>
<comment type="function">
    <text evidence="8">Catalyzes the ATP-dependent phosphorylation of fructose-l-phosphate to fructose-l,6-bisphosphate.</text>
</comment>
<sequence>MIYTITLNPSVDYIVEVEQLNIGGLSRMKRDLKLPGGKGINVSRVLNQLGAENTALGFLGGFTGRYVKDKLQEEQLVTDFVTIASDTRINIKLKHGEETEINGLGPDISEAEAEQLLQKLSGLREQDIVILSGSVPPSLGEDFYERLIQVIKQRGAEFVIDTTGEALRQALKHRPLLVKPNHHELAELYDAQLNTIEDVAVYGRKLLKAGATNVLVSMAAEGALLITDSAVYHAKVPAGQVKNSVGAGDSMIAGFVGTLVQTGDPLAAFRTGVAAGSATAFTDDLATKEQIEALLPKVVISRQ</sequence>
<dbReference type="PANTHER" id="PTHR46566:SF1">
    <property type="entry name" value="1-PHOSPHOFRUCTOKINASE"/>
    <property type="match status" value="1"/>
</dbReference>
<comment type="catalytic activity">
    <reaction evidence="6 8">
        <text>beta-D-fructose 1-phosphate + ATP = beta-D-fructose 1,6-bisphosphate + ADP + H(+)</text>
        <dbReference type="Rhea" id="RHEA:14213"/>
        <dbReference type="ChEBI" id="CHEBI:15378"/>
        <dbReference type="ChEBI" id="CHEBI:30616"/>
        <dbReference type="ChEBI" id="CHEBI:32966"/>
        <dbReference type="ChEBI" id="CHEBI:138881"/>
        <dbReference type="ChEBI" id="CHEBI:456216"/>
        <dbReference type="EC" id="2.7.1.56"/>
    </reaction>
</comment>
<dbReference type="RefSeq" id="WP_120464678.1">
    <property type="nucleotide sequence ID" value="NZ_BMIW01000013.1"/>
</dbReference>
<comment type="similarity">
    <text evidence="1">Belongs to the carbohydrate kinase pfkB family.</text>
</comment>
<dbReference type="PANTHER" id="PTHR46566">
    <property type="entry name" value="1-PHOSPHOFRUCTOKINASE-RELATED"/>
    <property type="match status" value="1"/>
</dbReference>
<gene>
    <name evidence="10" type="primary">fruB</name>
    <name evidence="10" type="ORF">GCM10010913_21660</name>
</gene>
<evidence type="ECO:0000256" key="3">
    <source>
        <dbReference type="ARBA" id="ARBA00022741"/>
    </source>
</evidence>
<dbReference type="InterPro" id="IPR002173">
    <property type="entry name" value="Carboh/pur_kinase_PfkB_CS"/>
</dbReference>
<dbReference type="InterPro" id="IPR022463">
    <property type="entry name" value="1-PFruKinase"/>
</dbReference>
<keyword evidence="2 7" id="KW-0808">Transferase</keyword>
<dbReference type="CDD" id="cd01164">
    <property type="entry name" value="FruK_PfkB_like"/>
    <property type="match status" value="1"/>
</dbReference>
<comment type="caution">
    <text evidence="10">The sequence shown here is derived from an EMBL/GenBank/DDBJ whole genome shotgun (WGS) entry which is preliminary data.</text>
</comment>
<organism evidence="10 11">
    <name type="scientific">Paenibacillus aceti</name>
    <dbReference type="NCBI Taxonomy" id="1820010"/>
    <lineage>
        <taxon>Bacteria</taxon>
        <taxon>Bacillati</taxon>
        <taxon>Bacillota</taxon>
        <taxon>Bacilli</taxon>
        <taxon>Bacillales</taxon>
        <taxon>Paenibacillaceae</taxon>
        <taxon>Paenibacillus</taxon>
    </lineage>
</organism>
<name>A0ABQ1VUD4_9BACL</name>
<comment type="similarity">
    <text evidence="7">Belongs to the carbohydrate kinase PfkB family. LacC subfamily.</text>
</comment>
<reference evidence="11" key="1">
    <citation type="journal article" date="2019" name="Int. J. Syst. Evol. Microbiol.">
        <title>The Global Catalogue of Microorganisms (GCM) 10K type strain sequencing project: providing services to taxonomists for standard genome sequencing and annotation.</title>
        <authorList>
            <consortium name="The Broad Institute Genomics Platform"/>
            <consortium name="The Broad Institute Genome Sequencing Center for Infectious Disease"/>
            <person name="Wu L."/>
            <person name="Ma J."/>
        </authorList>
    </citation>
    <scope>NUCLEOTIDE SEQUENCE [LARGE SCALE GENOMIC DNA]</scope>
    <source>
        <strain evidence="11">CGMCC 1.15420</strain>
    </source>
</reference>
<dbReference type="NCBIfam" id="TIGR03168">
    <property type="entry name" value="1-PFK"/>
    <property type="match status" value="1"/>
</dbReference>
<dbReference type="GO" id="GO:0016301">
    <property type="term" value="F:kinase activity"/>
    <property type="evidence" value="ECO:0007669"/>
    <property type="project" value="UniProtKB-KW"/>
</dbReference>
<evidence type="ECO:0000256" key="8">
    <source>
        <dbReference type="RuleBase" id="RU369061"/>
    </source>
</evidence>
<dbReference type="PROSITE" id="PS00583">
    <property type="entry name" value="PFKB_KINASES_1"/>
    <property type="match status" value="1"/>
</dbReference>
<dbReference type="NCBIfam" id="TIGR03828">
    <property type="entry name" value="pfkB"/>
    <property type="match status" value="1"/>
</dbReference>
<evidence type="ECO:0000256" key="6">
    <source>
        <dbReference type="ARBA" id="ARBA00047745"/>
    </source>
</evidence>
<keyword evidence="7" id="KW-0423">Lactose metabolism</keyword>
<dbReference type="PIRSF" id="PIRSF000535">
    <property type="entry name" value="1PFK/6PFK/LacC"/>
    <property type="match status" value="1"/>
</dbReference>
<comment type="catalytic activity">
    <reaction evidence="7">
        <text>D-tagatofuranose 6-phosphate + ATP = D-tagatofuranose 1,6-bisphosphate + ADP + H(+)</text>
        <dbReference type="Rhea" id="RHEA:12420"/>
        <dbReference type="ChEBI" id="CHEBI:15378"/>
        <dbReference type="ChEBI" id="CHEBI:30616"/>
        <dbReference type="ChEBI" id="CHEBI:58694"/>
        <dbReference type="ChEBI" id="CHEBI:58695"/>
        <dbReference type="ChEBI" id="CHEBI:456216"/>
        <dbReference type="EC" id="2.7.1.144"/>
    </reaction>
</comment>
<dbReference type="InterPro" id="IPR029056">
    <property type="entry name" value="Ribokinase-like"/>
</dbReference>
<dbReference type="EMBL" id="BMIW01000013">
    <property type="protein sequence ID" value="GGF99515.1"/>
    <property type="molecule type" value="Genomic_DNA"/>
</dbReference>
<evidence type="ECO:0000259" key="9">
    <source>
        <dbReference type="Pfam" id="PF00294"/>
    </source>
</evidence>
<evidence type="ECO:0000256" key="7">
    <source>
        <dbReference type="PIRNR" id="PIRNR000535"/>
    </source>
</evidence>
<feature type="domain" description="Carbohydrate kinase PfkB" evidence="9">
    <location>
        <begin position="12"/>
        <end position="280"/>
    </location>
</feature>
<dbReference type="Gene3D" id="3.40.1190.20">
    <property type="match status" value="1"/>
</dbReference>
<dbReference type="PROSITE" id="PS00584">
    <property type="entry name" value="PFKB_KINASES_2"/>
    <property type="match status" value="1"/>
</dbReference>
<comment type="pathway">
    <text evidence="7">Carbohydrate metabolism; D-tagatose 6-phosphate degradation; D-glyceraldehyde 3-phosphate and glycerone phosphate from D-tagatose 6-phosphate: step 1/2.</text>
</comment>
<dbReference type="Pfam" id="PF00294">
    <property type="entry name" value="PfkB"/>
    <property type="match status" value="1"/>
</dbReference>
<dbReference type="EC" id="2.7.1.144" evidence="7"/>
<keyword evidence="5 7" id="KW-0067">ATP-binding</keyword>
<evidence type="ECO:0000256" key="2">
    <source>
        <dbReference type="ARBA" id="ARBA00022679"/>
    </source>
</evidence>
<evidence type="ECO:0000256" key="5">
    <source>
        <dbReference type="ARBA" id="ARBA00022840"/>
    </source>
</evidence>
<protein>
    <recommendedName>
        <fullName evidence="7">Tagatose-6-phosphate kinase</fullName>
        <ecNumber evidence="7">2.7.1.144</ecNumber>
    </recommendedName>
</protein>
<dbReference type="Proteomes" id="UP000608420">
    <property type="component" value="Unassembled WGS sequence"/>
</dbReference>
<evidence type="ECO:0000256" key="1">
    <source>
        <dbReference type="ARBA" id="ARBA00005380"/>
    </source>
</evidence>
<dbReference type="SUPFAM" id="SSF53613">
    <property type="entry name" value="Ribokinase-like"/>
    <property type="match status" value="1"/>
</dbReference>
<evidence type="ECO:0000256" key="4">
    <source>
        <dbReference type="ARBA" id="ARBA00022777"/>
    </source>
</evidence>
<keyword evidence="4 8" id="KW-0418">Kinase</keyword>
<keyword evidence="3 7" id="KW-0547">Nucleotide-binding</keyword>